<dbReference type="Gene3D" id="2.60.40.790">
    <property type="match status" value="1"/>
</dbReference>
<dbReference type="SUPFAM" id="SSF49764">
    <property type="entry name" value="HSP20-like chaperones"/>
    <property type="match status" value="1"/>
</dbReference>
<dbReference type="EMBL" id="LR797019">
    <property type="protein sequence ID" value="CAB4181932.1"/>
    <property type="molecule type" value="Genomic_DNA"/>
</dbReference>
<organism evidence="4">
    <name type="scientific">uncultured Caudovirales phage</name>
    <dbReference type="NCBI Taxonomy" id="2100421"/>
    <lineage>
        <taxon>Viruses</taxon>
        <taxon>Duplodnaviria</taxon>
        <taxon>Heunggongvirae</taxon>
        <taxon>Uroviricota</taxon>
        <taxon>Caudoviricetes</taxon>
        <taxon>Peduoviridae</taxon>
        <taxon>Maltschvirus</taxon>
        <taxon>Maltschvirus maltsch</taxon>
    </lineage>
</organism>
<dbReference type="InterPro" id="IPR002068">
    <property type="entry name" value="A-crystallin/Hsp20_dom"/>
</dbReference>
<dbReference type="EMBL" id="LR796861">
    <property type="protein sequence ID" value="CAB4170976.1"/>
    <property type="molecule type" value="Genomic_DNA"/>
</dbReference>
<dbReference type="PROSITE" id="PS01031">
    <property type="entry name" value="SHSP"/>
    <property type="match status" value="1"/>
</dbReference>
<dbReference type="PANTHER" id="PTHR47062">
    <property type="match status" value="1"/>
</dbReference>
<feature type="domain" description="SHSP" evidence="1">
    <location>
        <begin position="39"/>
        <end position="150"/>
    </location>
</feature>
<evidence type="ECO:0000313" key="6">
    <source>
        <dbReference type="EMBL" id="CAB5238174.1"/>
    </source>
</evidence>
<keyword evidence="4" id="KW-0346">Stress response</keyword>
<evidence type="ECO:0000313" key="4">
    <source>
        <dbReference type="EMBL" id="CAB4197816.1"/>
    </source>
</evidence>
<reference evidence="4" key="1">
    <citation type="submission" date="2020-05" db="EMBL/GenBank/DDBJ databases">
        <authorList>
            <person name="Chiriac C."/>
            <person name="Salcher M."/>
            <person name="Ghai R."/>
            <person name="Kavagutti S V."/>
        </authorList>
    </citation>
    <scope>NUCLEOTIDE SEQUENCE</scope>
</reference>
<gene>
    <name evidence="3" type="ORF">UFOVP1066_83</name>
    <name evidence="4" type="ORF">UFOVP1315_32</name>
    <name evidence="5" type="ORF">UFOVP1421_215</name>
    <name evidence="6" type="ORF">UFOVP1525_3</name>
    <name evidence="2" type="ORF">UFOVP909_188</name>
</gene>
<dbReference type="EMBL" id="LR797375">
    <property type="protein sequence ID" value="CAB4211608.1"/>
    <property type="molecule type" value="Genomic_DNA"/>
</dbReference>
<evidence type="ECO:0000313" key="3">
    <source>
        <dbReference type="EMBL" id="CAB4181932.1"/>
    </source>
</evidence>
<sequence length="168" mass="19015">MVRQFIPSIFGEHFKDFDKVFVGFDDQFSKMQSLHDELTKNIPNYPPFNVRKNGNTYTIEIAVAGFAQNEIDITIDGGKLIVKGNSESKEPEDTDYLFKGIGMRAFTRAWAIGDQYEVKDAELFNGVLKIALDQLLPETQKAKKVPVKTRGQKSFLQEGAYEKAAEQL</sequence>
<dbReference type="EMBL" id="LR798454">
    <property type="protein sequence ID" value="CAB5238174.1"/>
    <property type="molecule type" value="Genomic_DNA"/>
</dbReference>
<name>A0A6J5RUF8_9CAUD</name>
<proteinExistence type="predicted"/>
<dbReference type="InterPro" id="IPR008978">
    <property type="entry name" value="HSP20-like_chaperone"/>
</dbReference>
<dbReference type="EMBL" id="LR797272">
    <property type="protein sequence ID" value="CAB4197816.1"/>
    <property type="molecule type" value="Genomic_DNA"/>
</dbReference>
<dbReference type="Pfam" id="PF00011">
    <property type="entry name" value="HSP20"/>
    <property type="match status" value="1"/>
</dbReference>
<evidence type="ECO:0000313" key="5">
    <source>
        <dbReference type="EMBL" id="CAB4211608.1"/>
    </source>
</evidence>
<evidence type="ECO:0000259" key="1">
    <source>
        <dbReference type="PROSITE" id="PS01031"/>
    </source>
</evidence>
<dbReference type="PANTHER" id="PTHR47062:SF1">
    <property type="entry name" value="SMALL HEAT SHOCK PROTEIN IBPA"/>
    <property type="match status" value="1"/>
</dbReference>
<accession>A0A6J5RUF8</accession>
<protein>
    <submittedName>
        <fullName evidence="4">IbpA Molecular chaperone (Small heat shock protein)</fullName>
    </submittedName>
</protein>
<evidence type="ECO:0000313" key="2">
    <source>
        <dbReference type="EMBL" id="CAB4170976.1"/>
    </source>
</evidence>